<evidence type="ECO:0000256" key="9">
    <source>
        <dbReference type="PIRSR" id="PIRSR618044-2"/>
    </source>
</evidence>
<evidence type="ECO:0000256" key="8">
    <source>
        <dbReference type="PIRSR" id="PIRSR618044-1"/>
    </source>
</evidence>
<sequence>MKKTARSWIMGILVCLEIFWFPIQVRAEGEVREPDSLYALSAVLMDGDSGRVLFEKNGEEQRPMASTTKIMTCILVLESGRQEETARTSAYAASMPEVHMGAGEGESYKVRDLLYGLMLESYNDAAVILAEHIGGSTQAFAEMMNEKAREIGCESTWFITPNGLDAQEETQEGVKVHSTTAEDLARILRYCIQDSPAREEFLEITRTPSYTFTDTAGNKTISCTNHNAFLSMMEGALTGKTGFTAAAGYCYVGALQRDGKTLIVALLGCGWPNNKNYKWSDTRKLMEYGLENYTWKSFAQAEIPEIPQSLPVENGQTQMLGVTARAALSLEDISQEEGMLLRSDEKLEVVPRIKEKLEAPVQEGEKAGEILYQVHGETWKTRAVYFAETVEKIDFPWCLEETLKRLAFAPQP</sequence>
<evidence type="ECO:0000256" key="2">
    <source>
        <dbReference type="ARBA" id="ARBA00007164"/>
    </source>
</evidence>
<dbReference type="PRINTS" id="PR00725">
    <property type="entry name" value="DADACBPTASE1"/>
</dbReference>
<reference evidence="12" key="2">
    <citation type="submission" date="2021-04" db="EMBL/GenBank/DDBJ databases">
        <authorList>
            <person name="Gilroy R."/>
        </authorList>
    </citation>
    <scope>NUCLEOTIDE SEQUENCE</scope>
    <source>
        <strain evidence="12">CHK195-9823</strain>
    </source>
</reference>
<evidence type="ECO:0000313" key="12">
    <source>
        <dbReference type="EMBL" id="HIV38091.1"/>
    </source>
</evidence>
<dbReference type="Proteomes" id="UP000886814">
    <property type="component" value="Unassembled WGS sequence"/>
</dbReference>
<feature type="binding site" evidence="9">
    <location>
        <position position="240"/>
    </location>
    <ligand>
        <name>substrate</name>
    </ligand>
</feature>
<dbReference type="GO" id="GO:0009002">
    <property type="term" value="F:serine-type D-Ala-D-Ala carboxypeptidase activity"/>
    <property type="evidence" value="ECO:0007669"/>
    <property type="project" value="InterPro"/>
</dbReference>
<feature type="active site" description="Proton acceptor" evidence="8">
    <location>
        <position position="69"/>
    </location>
</feature>
<name>A0A9D1PC84_9FIRM</name>
<dbReference type="GO" id="GO:0006508">
    <property type="term" value="P:proteolysis"/>
    <property type="evidence" value="ECO:0007669"/>
    <property type="project" value="InterPro"/>
</dbReference>
<evidence type="ECO:0000256" key="4">
    <source>
        <dbReference type="ARBA" id="ARBA00022801"/>
    </source>
</evidence>
<evidence type="ECO:0000313" key="13">
    <source>
        <dbReference type="Proteomes" id="UP000886814"/>
    </source>
</evidence>
<dbReference type="InterPro" id="IPR012338">
    <property type="entry name" value="Beta-lactam/transpept-like"/>
</dbReference>
<evidence type="ECO:0000256" key="10">
    <source>
        <dbReference type="RuleBase" id="RU004016"/>
    </source>
</evidence>
<dbReference type="Gene3D" id="3.40.710.10">
    <property type="entry name" value="DD-peptidase/beta-lactamase superfamily"/>
    <property type="match status" value="1"/>
</dbReference>
<comment type="caution">
    <text evidence="12">The sequence shown here is derived from an EMBL/GenBank/DDBJ whole genome shotgun (WGS) entry which is preliminary data.</text>
</comment>
<comment type="function">
    <text evidence="1">Removes C-terminal D-alanyl residues from sugar-peptide cell wall precursors.</text>
</comment>
<dbReference type="PANTHER" id="PTHR21581:SF33">
    <property type="entry name" value="D-ALANYL-D-ALANINE CARBOXYPEPTIDASE DACB"/>
    <property type="match status" value="1"/>
</dbReference>
<reference evidence="12" key="1">
    <citation type="journal article" date="2021" name="PeerJ">
        <title>Extensive microbial diversity within the chicken gut microbiome revealed by metagenomics and culture.</title>
        <authorList>
            <person name="Gilroy R."/>
            <person name="Ravi A."/>
            <person name="Getino M."/>
            <person name="Pursley I."/>
            <person name="Horton D.L."/>
            <person name="Alikhan N.F."/>
            <person name="Baker D."/>
            <person name="Gharbi K."/>
            <person name="Hall N."/>
            <person name="Watson M."/>
            <person name="Adriaenssens E.M."/>
            <person name="Foster-Nyarko E."/>
            <person name="Jarju S."/>
            <person name="Secka A."/>
            <person name="Antonio M."/>
            <person name="Oren A."/>
            <person name="Chaudhuri R.R."/>
            <person name="La Ragione R."/>
            <person name="Hildebrand F."/>
            <person name="Pallen M.J."/>
        </authorList>
    </citation>
    <scope>NUCLEOTIDE SEQUENCE</scope>
    <source>
        <strain evidence="12">CHK195-9823</strain>
    </source>
</reference>
<comment type="similarity">
    <text evidence="2 10">Belongs to the peptidase S11 family.</text>
</comment>
<evidence type="ECO:0000256" key="7">
    <source>
        <dbReference type="ARBA" id="ARBA00023316"/>
    </source>
</evidence>
<organism evidence="12 13">
    <name type="scientific">Candidatus Blautia stercorigallinarum</name>
    <dbReference type="NCBI Taxonomy" id="2838501"/>
    <lineage>
        <taxon>Bacteria</taxon>
        <taxon>Bacillati</taxon>
        <taxon>Bacillota</taxon>
        <taxon>Clostridia</taxon>
        <taxon>Lachnospirales</taxon>
        <taxon>Lachnospiraceae</taxon>
        <taxon>Blautia</taxon>
    </lineage>
</organism>
<dbReference type="AlphaFoldDB" id="A0A9D1PC84"/>
<dbReference type="SUPFAM" id="SSF69189">
    <property type="entry name" value="Penicillin-binding protein associated domain"/>
    <property type="match status" value="1"/>
</dbReference>
<proteinExistence type="inferred from homology"/>
<dbReference type="GO" id="GO:0071555">
    <property type="term" value="P:cell wall organization"/>
    <property type="evidence" value="ECO:0007669"/>
    <property type="project" value="UniProtKB-KW"/>
</dbReference>
<gene>
    <name evidence="12" type="ORF">H9747_03710</name>
</gene>
<dbReference type="GO" id="GO:0008360">
    <property type="term" value="P:regulation of cell shape"/>
    <property type="evidence" value="ECO:0007669"/>
    <property type="project" value="UniProtKB-KW"/>
</dbReference>
<keyword evidence="12" id="KW-0121">Carboxypeptidase</keyword>
<dbReference type="InterPro" id="IPR037167">
    <property type="entry name" value="Peptidase_S11_C_sf"/>
</dbReference>
<feature type="domain" description="Peptidase S11 D-alanyl-D-alanine carboxypeptidase A N-terminal" evidence="11">
    <location>
        <begin position="33"/>
        <end position="268"/>
    </location>
</feature>
<dbReference type="PANTHER" id="PTHR21581">
    <property type="entry name" value="D-ALANYL-D-ALANINE CARBOXYPEPTIDASE"/>
    <property type="match status" value="1"/>
</dbReference>
<keyword evidence="4" id="KW-0378">Hydrolase</keyword>
<evidence type="ECO:0000259" key="11">
    <source>
        <dbReference type="Pfam" id="PF00768"/>
    </source>
</evidence>
<accession>A0A9D1PC84</accession>
<dbReference type="Pfam" id="PF00768">
    <property type="entry name" value="Peptidase_S11"/>
    <property type="match status" value="1"/>
</dbReference>
<evidence type="ECO:0000256" key="5">
    <source>
        <dbReference type="ARBA" id="ARBA00022960"/>
    </source>
</evidence>
<keyword evidence="12" id="KW-0645">Protease</keyword>
<evidence type="ECO:0000256" key="1">
    <source>
        <dbReference type="ARBA" id="ARBA00003217"/>
    </source>
</evidence>
<dbReference type="InterPro" id="IPR015956">
    <property type="entry name" value="Peniciliin-bd_prot_C_sf"/>
</dbReference>
<keyword evidence="5" id="KW-0133">Cell shape</keyword>
<feature type="active site" evidence="8">
    <location>
        <position position="121"/>
    </location>
</feature>
<dbReference type="SUPFAM" id="SSF56601">
    <property type="entry name" value="beta-lactamase/transpeptidase-like"/>
    <property type="match status" value="1"/>
</dbReference>
<dbReference type="InterPro" id="IPR001967">
    <property type="entry name" value="Peptidase_S11_N"/>
</dbReference>
<keyword evidence="3" id="KW-0732">Signal</keyword>
<dbReference type="InterPro" id="IPR018044">
    <property type="entry name" value="Peptidase_S11"/>
</dbReference>
<dbReference type="Gene3D" id="2.60.410.10">
    <property type="entry name" value="D-Ala-D-Ala carboxypeptidase, C-terminal domain"/>
    <property type="match status" value="1"/>
</dbReference>
<dbReference type="GO" id="GO:0009252">
    <property type="term" value="P:peptidoglycan biosynthetic process"/>
    <property type="evidence" value="ECO:0007669"/>
    <property type="project" value="UniProtKB-KW"/>
</dbReference>
<protein>
    <submittedName>
        <fullName evidence="12">D-alanyl-D-alanine carboxypeptidase</fullName>
    </submittedName>
</protein>
<dbReference type="EMBL" id="DXIQ01000023">
    <property type="protein sequence ID" value="HIV38091.1"/>
    <property type="molecule type" value="Genomic_DNA"/>
</dbReference>
<evidence type="ECO:0000256" key="3">
    <source>
        <dbReference type="ARBA" id="ARBA00022729"/>
    </source>
</evidence>
<keyword evidence="7" id="KW-0961">Cell wall biogenesis/degradation</keyword>
<keyword evidence="6" id="KW-0573">Peptidoglycan synthesis</keyword>
<feature type="active site" description="Acyl-ester intermediate" evidence="8">
    <location>
        <position position="66"/>
    </location>
</feature>
<evidence type="ECO:0000256" key="6">
    <source>
        <dbReference type="ARBA" id="ARBA00022984"/>
    </source>
</evidence>